<dbReference type="EMBL" id="JFKA01000001">
    <property type="protein sequence ID" value="OSQ40281.1"/>
    <property type="molecule type" value="Genomic_DNA"/>
</dbReference>
<evidence type="ECO:0000313" key="4">
    <source>
        <dbReference type="Proteomes" id="UP000193391"/>
    </source>
</evidence>
<name>A0A1Y2L3M8_9PROT</name>
<dbReference type="Pfam" id="PF13473">
    <property type="entry name" value="Cupredoxin_1"/>
    <property type="match status" value="1"/>
</dbReference>
<dbReference type="STRING" id="1293891.TMES_00010"/>
<dbReference type="Proteomes" id="UP000193391">
    <property type="component" value="Unassembled WGS sequence"/>
</dbReference>
<protein>
    <recommendedName>
        <fullName evidence="2">EfeO-type cupredoxin-like domain-containing protein</fullName>
    </recommendedName>
</protein>
<dbReference type="RefSeq" id="WP_085578255.1">
    <property type="nucleotide sequence ID" value="NZ_JFKA01000001.1"/>
</dbReference>
<keyword evidence="4" id="KW-1185">Reference proteome</keyword>
<reference evidence="3 4" key="1">
    <citation type="submission" date="2014-03" db="EMBL/GenBank/DDBJ databases">
        <title>The draft genome sequence of Thalassospira mesophila JCM 18969.</title>
        <authorList>
            <person name="Lai Q."/>
            <person name="Shao Z."/>
        </authorList>
    </citation>
    <scope>NUCLEOTIDE SEQUENCE [LARGE SCALE GENOMIC DNA]</scope>
    <source>
        <strain evidence="3 4">JCM 18969</strain>
    </source>
</reference>
<accession>A0A1Y2L3M8</accession>
<comment type="caution">
    <text evidence="3">The sequence shown here is derived from an EMBL/GenBank/DDBJ whole genome shotgun (WGS) entry which is preliminary data.</text>
</comment>
<feature type="domain" description="EfeO-type cupredoxin-like" evidence="2">
    <location>
        <begin position="10"/>
        <end position="109"/>
    </location>
</feature>
<dbReference type="OrthoDB" id="7161040at2"/>
<dbReference type="InterPro" id="IPR028096">
    <property type="entry name" value="EfeO_Cupredoxin"/>
</dbReference>
<gene>
    <name evidence="3" type="ORF">TMES_00010</name>
</gene>
<dbReference type="Gene3D" id="2.60.40.420">
    <property type="entry name" value="Cupredoxins - blue copper proteins"/>
    <property type="match status" value="1"/>
</dbReference>
<sequence>MTKFLAVISVLLASAVFSTASHAADTKTIDLVIKDHKFTPAEITIPADTPVILQVKNADAAVEEFDSHDLRREKIIAPGMTAKIKLGPLSAGDYSFMGEFHASTAKGVVHVE</sequence>
<evidence type="ECO:0000256" key="1">
    <source>
        <dbReference type="SAM" id="SignalP"/>
    </source>
</evidence>
<proteinExistence type="predicted"/>
<dbReference type="SUPFAM" id="SSF49503">
    <property type="entry name" value="Cupredoxins"/>
    <property type="match status" value="1"/>
</dbReference>
<dbReference type="InterPro" id="IPR008972">
    <property type="entry name" value="Cupredoxin"/>
</dbReference>
<evidence type="ECO:0000313" key="3">
    <source>
        <dbReference type="EMBL" id="OSQ40281.1"/>
    </source>
</evidence>
<evidence type="ECO:0000259" key="2">
    <source>
        <dbReference type="Pfam" id="PF13473"/>
    </source>
</evidence>
<keyword evidence="1" id="KW-0732">Signal</keyword>
<feature type="signal peptide" evidence="1">
    <location>
        <begin position="1"/>
        <end position="23"/>
    </location>
</feature>
<feature type="chain" id="PRO_5012056413" description="EfeO-type cupredoxin-like domain-containing protein" evidence="1">
    <location>
        <begin position="24"/>
        <end position="112"/>
    </location>
</feature>
<organism evidence="3 4">
    <name type="scientific">Thalassospira mesophila</name>
    <dbReference type="NCBI Taxonomy" id="1293891"/>
    <lineage>
        <taxon>Bacteria</taxon>
        <taxon>Pseudomonadati</taxon>
        <taxon>Pseudomonadota</taxon>
        <taxon>Alphaproteobacteria</taxon>
        <taxon>Rhodospirillales</taxon>
        <taxon>Thalassospiraceae</taxon>
        <taxon>Thalassospira</taxon>
    </lineage>
</organism>
<dbReference type="AlphaFoldDB" id="A0A1Y2L3M8"/>